<keyword evidence="3" id="KW-1185">Reference proteome</keyword>
<feature type="signal peptide" evidence="1">
    <location>
        <begin position="1"/>
        <end position="17"/>
    </location>
</feature>
<evidence type="ECO:0000313" key="2">
    <source>
        <dbReference type="EMBL" id="KJY84518.1"/>
    </source>
</evidence>
<accession>A0A0F4NNW4</accession>
<evidence type="ECO:0000256" key="1">
    <source>
        <dbReference type="SAM" id="SignalP"/>
    </source>
</evidence>
<dbReference type="AlphaFoldDB" id="A0A0F4NNW4"/>
<dbReference type="RefSeq" id="WP_045954262.1">
    <property type="nucleotide sequence ID" value="NZ_JXXV01000007.1"/>
</dbReference>
<keyword evidence="1" id="KW-0732">Signal</keyword>
<evidence type="ECO:0000313" key="3">
    <source>
        <dbReference type="Proteomes" id="UP000033673"/>
    </source>
</evidence>
<reference evidence="2 3" key="1">
    <citation type="journal article" date="2015" name="BMC Genomics">
        <title>Genome mining reveals unlocked bioactive potential of marine Gram-negative bacteria.</title>
        <authorList>
            <person name="Machado H."/>
            <person name="Sonnenschein E.C."/>
            <person name="Melchiorsen J."/>
            <person name="Gram L."/>
        </authorList>
    </citation>
    <scope>NUCLEOTIDE SEQUENCE [LARGE SCALE GENOMIC DNA]</scope>
    <source>
        <strain evidence="2 3">S2757</strain>
    </source>
</reference>
<sequence length="108" mass="12303">MSTLLLYVLLLTNPSSAQHSSSLPLKCKLLHSEDTFGFIKNNSSDQFVILQNFKGRAVAQIDLKTEELIRTTYIGKPYEPKYQILLGKCDSVQHTLNMWQLNAVPYDQ</sequence>
<gene>
    <name evidence="2" type="ORF">TW81_03040</name>
</gene>
<dbReference type="STRING" id="579748.TW81_03040"/>
<comment type="caution">
    <text evidence="2">The sequence shown here is derived from an EMBL/GenBank/DDBJ whole genome shotgun (WGS) entry which is preliminary data.</text>
</comment>
<dbReference type="OrthoDB" id="5878428at2"/>
<organism evidence="2 3">
    <name type="scientific">Vibrio galatheae</name>
    <dbReference type="NCBI Taxonomy" id="579748"/>
    <lineage>
        <taxon>Bacteria</taxon>
        <taxon>Pseudomonadati</taxon>
        <taxon>Pseudomonadota</taxon>
        <taxon>Gammaproteobacteria</taxon>
        <taxon>Vibrionales</taxon>
        <taxon>Vibrionaceae</taxon>
        <taxon>Vibrio</taxon>
    </lineage>
</organism>
<feature type="chain" id="PRO_5002473245" evidence="1">
    <location>
        <begin position="18"/>
        <end position="108"/>
    </location>
</feature>
<proteinExistence type="predicted"/>
<name>A0A0F4NNW4_9VIBR</name>
<dbReference type="PATRIC" id="fig|579748.3.peg.633"/>
<dbReference type="Proteomes" id="UP000033673">
    <property type="component" value="Unassembled WGS sequence"/>
</dbReference>
<dbReference type="EMBL" id="JXXV01000007">
    <property type="protein sequence ID" value="KJY84518.1"/>
    <property type="molecule type" value="Genomic_DNA"/>
</dbReference>
<protein>
    <submittedName>
        <fullName evidence="2">Uncharacterized protein</fullName>
    </submittedName>
</protein>